<gene>
    <name evidence="3" type="ORF">GCM10023172_29410</name>
</gene>
<organism evidence="3 4">
    <name type="scientific">Hymenobacter ginsengisoli</name>
    <dbReference type="NCBI Taxonomy" id="1051626"/>
    <lineage>
        <taxon>Bacteria</taxon>
        <taxon>Pseudomonadati</taxon>
        <taxon>Bacteroidota</taxon>
        <taxon>Cytophagia</taxon>
        <taxon>Cytophagales</taxon>
        <taxon>Hymenobacteraceae</taxon>
        <taxon>Hymenobacter</taxon>
    </lineage>
</organism>
<feature type="region of interest" description="Disordered" evidence="1">
    <location>
        <begin position="22"/>
        <end position="96"/>
    </location>
</feature>
<reference evidence="4" key="1">
    <citation type="journal article" date="2019" name="Int. J. Syst. Evol. Microbiol.">
        <title>The Global Catalogue of Microorganisms (GCM) 10K type strain sequencing project: providing services to taxonomists for standard genome sequencing and annotation.</title>
        <authorList>
            <consortium name="The Broad Institute Genomics Platform"/>
            <consortium name="The Broad Institute Genome Sequencing Center for Infectious Disease"/>
            <person name="Wu L."/>
            <person name="Ma J."/>
        </authorList>
    </citation>
    <scope>NUCLEOTIDE SEQUENCE [LARGE SCALE GENOMIC DNA]</scope>
    <source>
        <strain evidence="4">JCM 17841</strain>
    </source>
</reference>
<name>A0ABP8QIY9_9BACT</name>
<feature type="chain" id="PRO_5046302912" evidence="2">
    <location>
        <begin position="23"/>
        <end position="96"/>
    </location>
</feature>
<feature type="compositionally biased region" description="Low complexity" evidence="1">
    <location>
        <begin position="51"/>
        <end position="75"/>
    </location>
</feature>
<feature type="compositionally biased region" description="Basic and acidic residues" evidence="1">
    <location>
        <begin position="39"/>
        <end position="50"/>
    </location>
</feature>
<evidence type="ECO:0000256" key="1">
    <source>
        <dbReference type="SAM" id="MobiDB-lite"/>
    </source>
</evidence>
<feature type="signal peptide" evidence="2">
    <location>
        <begin position="1"/>
        <end position="22"/>
    </location>
</feature>
<keyword evidence="2" id="KW-0732">Signal</keyword>
<accession>A0ABP8QIY9</accession>
<dbReference type="EMBL" id="BAABGQ010000006">
    <property type="protein sequence ID" value="GAA4503842.1"/>
    <property type="molecule type" value="Genomic_DNA"/>
</dbReference>
<evidence type="ECO:0000313" key="4">
    <source>
        <dbReference type="Proteomes" id="UP001501243"/>
    </source>
</evidence>
<protein>
    <submittedName>
        <fullName evidence="3">Uncharacterized protein</fullName>
    </submittedName>
</protein>
<dbReference type="Proteomes" id="UP001501243">
    <property type="component" value="Unassembled WGS sequence"/>
</dbReference>
<evidence type="ECO:0000256" key="2">
    <source>
        <dbReference type="SAM" id="SignalP"/>
    </source>
</evidence>
<keyword evidence="4" id="KW-1185">Reference proteome</keyword>
<evidence type="ECO:0000313" key="3">
    <source>
        <dbReference type="EMBL" id="GAA4503842.1"/>
    </source>
</evidence>
<sequence>MNPNASWASLLVACLVSTSAAAQTVPGSSEGPVKAVPQTERKLKPERVEEATPGPEEAAPAPAARAPRSARAPRGAAGGARGPQIGRGPALHMHGH</sequence>
<dbReference type="RefSeq" id="WP_208129687.1">
    <property type="nucleotide sequence ID" value="NZ_BAABGQ010000006.1"/>
</dbReference>
<proteinExistence type="predicted"/>
<comment type="caution">
    <text evidence="3">The sequence shown here is derived from an EMBL/GenBank/DDBJ whole genome shotgun (WGS) entry which is preliminary data.</text>
</comment>